<accession>A0A2J6QMD3</accession>
<evidence type="ECO:0000256" key="3">
    <source>
        <dbReference type="ARBA" id="ARBA00022898"/>
    </source>
</evidence>
<evidence type="ECO:0000256" key="2">
    <source>
        <dbReference type="ARBA" id="ARBA00010869"/>
    </source>
</evidence>
<comment type="cofactor">
    <cofactor evidence="1">
        <name>pyridoxal 5'-phosphate</name>
        <dbReference type="ChEBI" id="CHEBI:597326"/>
    </cofactor>
</comment>
<keyword evidence="3" id="KW-0663">Pyridoxal phosphate</keyword>
<dbReference type="SUPFAM" id="SSF53686">
    <property type="entry name" value="Tryptophan synthase beta subunit-like PLP-dependent enzymes"/>
    <property type="match status" value="1"/>
</dbReference>
<dbReference type="STRING" id="1745343.A0A2J6QMD3"/>
<dbReference type="GO" id="GO:0018114">
    <property type="term" value="F:threonine racemase activity"/>
    <property type="evidence" value="ECO:0007669"/>
    <property type="project" value="TreeGrafter"/>
</dbReference>
<comment type="similarity">
    <text evidence="2">Belongs to the serine/threonine dehydratase family.</text>
</comment>
<dbReference type="GO" id="GO:0030378">
    <property type="term" value="F:serine racemase activity"/>
    <property type="evidence" value="ECO:0007669"/>
    <property type="project" value="TreeGrafter"/>
</dbReference>
<dbReference type="PANTHER" id="PTHR43050:SF1">
    <property type="entry name" value="SERINE RACEMASE"/>
    <property type="match status" value="1"/>
</dbReference>
<gene>
    <name evidence="6" type="ORF">NA56DRAFT_561716</name>
</gene>
<organism evidence="6 7">
    <name type="scientific">Hyaloscypha hepaticicola</name>
    <dbReference type="NCBI Taxonomy" id="2082293"/>
    <lineage>
        <taxon>Eukaryota</taxon>
        <taxon>Fungi</taxon>
        <taxon>Dikarya</taxon>
        <taxon>Ascomycota</taxon>
        <taxon>Pezizomycotina</taxon>
        <taxon>Leotiomycetes</taxon>
        <taxon>Helotiales</taxon>
        <taxon>Hyaloscyphaceae</taxon>
        <taxon>Hyaloscypha</taxon>
    </lineage>
</organism>
<dbReference type="PANTHER" id="PTHR43050">
    <property type="entry name" value="SERINE / THREONINE RACEMASE FAMILY MEMBER"/>
    <property type="match status" value="1"/>
</dbReference>
<dbReference type="Gene3D" id="3.40.50.1100">
    <property type="match status" value="2"/>
</dbReference>
<dbReference type="InterPro" id="IPR001926">
    <property type="entry name" value="TrpB-like_PALP"/>
</dbReference>
<evidence type="ECO:0000313" key="7">
    <source>
        <dbReference type="Proteomes" id="UP000235672"/>
    </source>
</evidence>
<dbReference type="AlphaFoldDB" id="A0A2J6QMD3"/>
<dbReference type="EMBL" id="KZ613466">
    <property type="protein sequence ID" value="PMD27399.1"/>
    <property type="molecule type" value="Genomic_DNA"/>
</dbReference>
<dbReference type="Proteomes" id="UP000235672">
    <property type="component" value="Unassembled WGS sequence"/>
</dbReference>
<feature type="domain" description="Tryptophan synthase beta chain-like PALP" evidence="5">
    <location>
        <begin position="62"/>
        <end position="349"/>
    </location>
</feature>
<dbReference type="GO" id="GO:0008721">
    <property type="term" value="F:D-serine ammonia-lyase activity"/>
    <property type="evidence" value="ECO:0007669"/>
    <property type="project" value="TreeGrafter"/>
</dbReference>
<name>A0A2J6QMD3_9HELO</name>
<dbReference type="GO" id="GO:0003941">
    <property type="term" value="F:L-serine ammonia-lyase activity"/>
    <property type="evidence" value="ECO:0007669"/>
    <property type="project" value="TreeGrafter"/>
</dbReference>
<evidence type="ECO:0000259" key="5">
    <source>
        <dbReference type="Pfam" id="PF00291"/>
    </source>
</evidence>
<dbReference type="GO" id="GO:0005524">
    <property type="term" value="F:ATP binding"/>
    <property type="evidence" value="ECO:0007669"/>
    <property type="project" value="TreeGrafter"/>
</dbReference>
<evidence type="ECO:0000313" key="6">
    <source>
        <dbReference type="EMBL" id="PMD27399.1"/>
    </source>
</evidence>
<dbReference type="OrthoDB" id="271064at2759"/>
<evidence type="ECO:0000256" key="1">
    <source>
        <dbReference type="ARBA" id="ARBA00001933"/>
    </source>
</evidence>
<evidence type="ECO:0000256" key="4">
    <source>
        <dbReference type="ARBA" id="ARBA00023239"/>
    </source>
</evidence>
<dbReference type="FunFam" id="3.40.50.1100:FF:000005">
    <property type="entry name" value="Threonine dehydratase catabolic"/>
    <property type="match status" value="1"/>
</dbReference>
<dbReference type="InterPro" id="IPR036052">
    <property type="entry name" value="TrpB-like_PALP_sf"/>
</dbReference>
<dbReference type="GO" id="GO:0030170">
    <property type="term" value="F:pyridoxal phosphate binding"/>
    <property type="evidence" value="ECO:0007669"/>
    <property type="project" value="TreeGrafter"/>
</dbReference>
<reference evidence="6 7" key="1">
    <citation type="submission" date="2016-05" db="EMBL/GenBank/DDBJ databases">
        <title>A degradative enzymes factory behind the ericoid mycorrhizal symbiosis.</title>
        <authorList>
            <consortium name="DOE Joint Genome Institute"/>
            <person name="Martino E."/>
            <person name="Morin E."/>
            <person name="Grelet G."/>
            <person name="Kuo A."/>
            <person name="Kohler A."/>
            <person name="Daghino S."/>
            <person name="Barry K."/>
            <person name="Choi C."/>
            <person name="Cichocki N."/>
            <person name="Clum A."/>
            <person name="Copeland A."/>
            <person name="Hainaut M."/>
            <person name="Haridas S."/>
            <person name="Labutti K."/>
            <person name="Lindquist E."/>
            <person name="Lipzen A."/>
            <person name="Khouja H.-R."/>
            <person name="Murat C."/>
            <person name="Ohm R."/>
            <person name="Olson A."/>
            <person name="Spatafora J."/>
            <person name="Veneault-Fourrey C."/>
            <person name="Henrissat B."/>
            <person name="Grigoriev I."/>
            <person name="Martin F."/>
            <person name="Perotto S."/>
        </authorList>
    </citation>
    <scope>NUCLEOTIDE SEQUENCE [LARGE SCALE GENOMIC DNA]</scope>
    <source>
        <strain evidence="6 7">UAMH 7357</strain>
    </source>
</reference>
<keyword evidence="7" id="KW-1185">Reference proteome</keyword>
<protein>
    <submittedName>
        <fullName evidence="6">Tryptophan synthase beta subunit-like PLP-dependent enzyme</fullName>
    </submittedName>
</protein>
<dbReference type="CDD" id="cd01562">
    <property type="entry name" value="Thr-dehyd"/>
    <property type="match status" value="1"/>
</dbReference>
<sequence length="414" mass="44442">MADPKKSPPLTRDSVIAAHYLIKQYIHYTPVLTNSTLTDLASTPQSTSDLADTPWAGQEPAKPKLRLWFKCENLQKVGAFKVRGAFHALIRLMSEGGWEAGGGRERGVITHSSGNHAQALALAARTMGIPAHIVMPTISTLSKIAATTGYGVKVVFSGSTSTEREAVVEEVVKETGARLVPPYDHPDIILGQGTLGIEFQEQVERMIAEGGEGQPKCSFALKGKVGRKKGLDAIIAPCGGGGMLSGTALSCEGTGIYVFGAEPEFEGADDCKRGIEQGRRIETVKTLTIADGLRTPVGAYPWSVIYERKLVRQMFSVTEDQIKKALKLVLERMKLVVEPSAVVGLATALFNEDFRRLVERDGGEEGWDLGIVFSGGNVSVEALGKMFETSVAKTERQEGLVGKDGERVAENVAG</sequence>
<dbReference type="GO" id="GO:0000287">
    <property type="term" value="F:magnesium ion binding"/>
    <property type="evidence" value="ECO:0007669"/>
    <property type="project" value="TreeGrafter"/>
</dbReference>
<dbReference type="Pfam" id="PF00291">
    <property type="entry name" value="PALP"/>
    <property type="match status" value="1"/>
</dbReference>
<keyword evidence="4" id="KW-0456">Lyase</keyword>
<proteinExistence type="inferred from homology"/>